<proteinExistence type="predicted"/>
<organism evidence="1">
    <name type="scientific">marine metagenome</name>
    <dbReference type="NCBI Taxonomy" id="408172"/>
    <lineage>
        <taxon>unclassified sequences</taxon>
        <taxon>metagenomes</taxon>
        <taxon>ecological metagenomes</taxon>
    </lineage>
</organism>
<accession>A0A382LQ42</accession>
<protein>
    <submittedName>
        <fullName evidence="1">Uncharacterized protein</fullName>
    </submittedName>
</protein>
<name>A0A382LQ42_9ZZZZ</name>
<sequence length="70" mass="8076">MIDSPQTEQYYSRGVARGDIKNATEAKPVRIVRYEFVARQFDAYLDAQGLYCEEFVSEFPELTSNCTRSN</sequence>
<evidence type="ECO:0000313" key="1">
    <source>
        <dbReference type="EMBL" id="SVC38904.1"/>
    </source>
</evidence>
<gene>
    <name evidence="1" type="ORF">METZ01_LOCUS291758</name>
</gene>
<dbReference type="AlphaFoldDB" id="A0A382LQ42"/>
<dbReference type="EMBL" id="UINC01088564">
    <property type="protein sequence ID" value="SVC38904.1"/>
    <property type="molecule type" value="Genomic_DNA"/>
</dbReference>
<reference evidence="1" key="1">
    <citation type="submission" date="2018-05" db="EMBL/GenBank/DDBJ databases">
        <authorList>
            <person name="Lanie J.A."/>
            <person name="Ng W.-L."/>
            <person name="Kazmierczak K.M."/>
            <person name="Andrzejewski T.M."/>
            <person name="Davidsen T.M."/>
            <person name="Wayne K.J."/>
            <person name="Tettelin H."/>
            <person name="Glass J.I."/>
            <person name="Rusch D."/>
            <person name="Podicherti R."/>
            <person name="Tsui H.-C.T."/>
            <person name="Winkler M.E."/>
        </authorList>
    </citation>
    <scope>NUCLEOTIDE SEQUENCE</scope>
</reference>